<evidence type="ECO:0000256" key="10">
    <source>
        <dbReference type="ARBA" id="ARBA00023004"/>
    </source>
</evidence>
<dbReference type="Gene3D" id="1.10.150.530">
    <property type="match status" value="1"/>
</dbReference>
<proteinExistence type="inferred from homology"/>
<dbReference type="Gene3D" id="3.20.20.70">
    <property type="entry name" value="Aldolase class I"/>
    <property type="match status" value="1"/>
</dbReference>
<feature type="binding site" evidence="13">
    <location>
        <position position="114"/>
    </location>
    <ligand>
        <name>[4Fe-4S] cluster</name>
        <dbReference type="ChEBI" id="CHEBI:49883"/>
        <note>4Fe-4S-S-AdoMet</note>
    </ligand>
</feature>
<comment type="catalytic activity">
    <reaction evidence="13">
        <text>adenosine(2503) in 23S rRNA + 2 reduced [2Fe-2S]-[ferredoxin] + 2 S-adenosyl-L-methionine = 2-methyladenosine(2503) in 23S rRNA + 5'-deoxyadenosine + L-methionine + 2 oxidized [2Fe-2S]-[ferredoxin] + S-adenosyl-L-homocysteine</text>
        <dbReference type="Rhea" id="RHEA:42916"/>
        <dbReference type="Rhea" id="RHEA-COMP:10000"/>
        <dbReference type="Rhea" id="RHEA-COMP:10001"/>
        <dbReference type="Rhea" id="RHEA-COMP:10152"/>
        <dbReference type="Rhea" id="RHEA-COMP:10282"/>
        <dbReference type="ChEBI" id="CHEBI:17319"/>
        <dbReference type="ChEBI" id="CHEBI:33737"/>
        <dbReference type="ChEBI" id="CHEBI:33738"/>
        <dbReference type="ChEBI" id="CHEBI:57844"/>
        <dbReference type="ChEBI" id="CHEBI:57856"/>
        <dbReference type="ChEBI" id="CHEBI:59789"/>
        <dbReference type="ChEBI" id="CHEBI:74411"/>
        <dbReference type="ChEBI" id="CHEBI:74497"/>
        <dbReference type="EC" id="2.1.1.192"/>
    </reaction>
</comment>
<dbReference type="InterPro" id="IPR058240">
    <property type="entry name" value="rSAM_sf"/>
</dbReference>
<organism evidence="15 16">
    <name type="scientific">Peptostreptococcus equinus</name>
    <dbReference type="NCBI Taxonomy" id="3003601"/>
    <lineage>
        <taxon>Bacteria</taxon>
        <taxon>Bacillati</taxon>
        <taxon>Bacillota</taxon>
        <taxon>Clostridia</taxon>
        <taxon>Peptostreptococcales</taxon>
        <taxon>Peptostreptococcaceae</taxon>
        <taxon>Peptostreptococcus</taxon>
    </lineage>
</organism>
<evidence type="ECO:0000313" key="15">
    <source>
        <dbReference type="EMBL" id="WAW14231.1"/>
    </source>
</evidence>
<keyword evidence="12 13" id="KW-1015">Disulfide bond</keyword>
<feature type="binding site" evidence="13">
    <location>
        <position position="118"/>
    </location>
    <ligand>
        <name>[4Fe-4S] cluster</name>
        <dbReference type="ChEBI" id="CHEBI:49883"/>
        <note>4Fe-4S-S-AdoMet</note>
    </ligand>
</feature>
<evidence type="ECO:0000256" key="9">
    <source>
        <dbReference type="ARBA" id="ARBA00022723"/>
    </source>
</evidence>
<evidence type="ECO:0000259" key="14">
    <source>
        <dbReference type="PROSITE" id="PS51918"/>
    </source>
</evidence>
<dbReference type="GO" id="GO:0008168">
    <property type="term" value="F:methyltransferase activity"/>
    <property type="evidence" value="ECO:0007669"/>
    <property type="project" value="UniProtKB-KW"/>
</dbReference>
<evidence type="ECO:0000256" key="13">
    <source>
        <dbReference type="HAMAP-Rule" id="MF_01849"/>
    </source>
</evidence>
<keyword evidence="3 13" id="KW-0963">Cytoplasm</keyword>
<evidence type="ECO:0000256" key="8">
    <source>
        <dbReference type="ARBA" id="ARBA00022694"/>
    </source>
</evidence>
<sequence length="343" mass="39828">MYGEKLVLKNLTELELVDFIVSLGLPKFRGKQIFSWIYRDIKDFDQMNNIPKNIRRKLRENSIIGNIEIEEKFESKVDNTKKYLFLLNDGNIIETVAMEYENRLTVCVSNQVGCRMGCNFCASTVDGLIRNLEAWEILDQIMKVQENLGKRVSNIVMMGSGEPLDNYDNSIRFLKLVNEENGLNIGNRHITLSTCGLVDRIEKLADLQIPINLAISLHSPFDDKRREIMPVANKYKIEDIMGVCRYYIEKTNRRITFEYSLIKDKNDSDKEAARLVELLRGMLCHVNLIPVNPIEERDYEKPKIEYINRFKNYLEKNRIPVTIRNSMGSDIGGACGQLRRKFK</sequence>
<dbReference type="Pfam" id="PF21016">
    <property type="entry name" value="RlmN_N"/>
    <property type="match status" value="1"/>
</dbReference>
<dbReference type="CDD" id="cd01335">
    <property type="entry name" value="Radical_SAM"/>
    <property type="match status" value="1"/>
</dbReference>
<feature type="active site" description="S-methylcysteine intermediate" evidence="13">
    <location>
        <position position="335"/>
    </location>
</feature>
<dbReference type="InterPro" id="IPR007197">
    <property type="entry name" value="rSAM"/>
</dbReference>
<comment type="miscellaneous">
    <text evidence="13">Reaction proceeds by a ping-pong mechanism involving intermediate methylation of a conserved cysteine residue.</text>
</comment>
<dbReference type="SFLD" id="SFLDF00275">
    <property type="entry name" value="adenosine_C2_methyltransferase"/>
    <property type="match status" value="1"/>
</dbReference>
<comment type="subcellular location">
    <subcellularLocation>
        <location evidence="1 13">Cytoplasm</location>
    </subcellularLocation>
</comment>
<feature type="binding site" evidence="13">
    <location>
        <begin position="216"/>
        <end position="218"/>
    </location>
    <ligand>
        <name>S-adenosyl-L-methionine</name>
        <dbReference type="ChEBI" id="CHEBI:59789"/>
    </ligand>
</feature>
<comment type="catalytic activity">
    <reaction evidence="13">
        <text>adenosine(37) in tRNA + 2 reduced [2Fe-2S]-[ferredoxin] + 2 S-adenosyl-L-methionine = 2-methyladenosine(37) in tRNA + 5'-deoxyadenosine + L-methionine + 2 oxidized [2Fe-2S]-[ferredoxin] + S-adenosyl-L-homocysteine</text>
        <dbReference type="Rhea" id="RHEA:43332"/>
        <dbReference type="Rhea" id="RHEA-COMP:10000"/>
        <dbReference type="Rhea" id="RHEA-COMP:10001"/>
        <dbReference type="Rhea" id="RHEA-COMP:10162"/>
        <dbReference type="Rhea" id="RHEA-COMP:10485"/>
        <dbReference type="ChEBI" id="CHEBI:17319"/>
        <dbReference type="ChEBI" id="CHEBI:33737"/>
        <dbReference type="ChEBI" id="CHEBI:33738"/>
        <dbReference type="ChEBI" id="CHEBI:57844"/>
        <dbReference type="ChEBI" id="CHEBI:57856"/>
        <dbReference type="ChEBI" id="CHEBI:59789"/>
        <dbReference type="ChEBI" id="CHEBI:74411"/>
        <dbReference type="ChEBI" id="CHEBI:74497"/>
        <dbReference type="EC" id="2.1.1.192"/>
    </reaction>
</comment>
<evidence type="ECO:0000256" key="5">
    <source>
        <dbReference type="ARBA" id="ARBA00022603"/>
    </source>
</evidence>
<evidence type="ECO:0000256" key="3">
    <source>
        <dbReference type="ARBA" id="ARBA00022490"/>
    </source>
</evidence>
<dbReference type="HAMAP" id="MF_01849">
    <property type="entry name" value="RNA_methyltr_RlmN"/>
    <property type="match status" value="1"/>
</dbReference>
<keyword evidence="11 13" id="KW-0411">Iron-sulfur</keyword>
<dbReference type="SUPFAM" id="SSF102114">
    <property type="entry name" value="Radical SAM enzymes"/>
    <property type="match status" value="1"/>
</dbReference>
<keyword evidence="10 13" id="KW-0408">Iron</keyword>
<feature type="active site" description="Proton acceptor" evidence="13">
    <location>
        <position position="94"/>
    </location>
</feature>
<gene>
    <name evidence="13 15" type="primary">rlmN</name>
    <name evidence="15" type="ORF">O0R46_06360</name>
</gene>
<comment type="similarity">
    <text evidence="13">Belongs to the radical SAM superfamily. RlmN family.</text>
</comment>
<evidence type="ECO:0000256" key="7">
    <source>
        <dbReference type="ARBA" id="ARBA00022691"/>
    </source>
</evidence>
<keyword evidence="4 13" id="KW-0698">rRNA processing</keyword>
<dbReference type="PANTHER" id="PTHR30544">
    <property type="entry name" value="23S RRNA METHYLTRANSFERASE"/>
    <property type="match status" value="1"/>
</dbReference>
<comment type="caution">
    <text evidence="13">Lacks conserved residue(s) required for the propagation of feature annotation.</text>
</comment>
<dbReference type="GO" id="GO:0032259">
    <property type="term" value="P:methylation"/>
    <property type="evidence" value="ECO:0007669"/>
    <property type="project" value="UniProtKB-KW"/>
</dbReference>
<comment type="function">
    <text evidence="13">Specifically methylates position 2 of adenine 2503 in 23S rRNA and position 2 of adenine 37 in tRNAs.</text>
</comment>
<dbReference type="Pfam" id="PF04055">
    <property type="entry name" value="Radical_SAM"/>
    <property type="match status" value="1"/>
</dbReference>
<dbReference type="EMBL" id="CP114052">
    <property type="protein sequence ID" value="WAW14231.1"/>
    <property type="molecule type" value="Genomic_DNA"/>
</dbReference>
<keyword evidence="2 13" id="KW-0004">4Fe-4S</keyword>
<feature type="binding site" evidence="13">
    <location>
        <position position="292"/>
    </location>
    <ligand>
        <name>S-adenosyl-L-methionine</name>
        <dbReference type="ChEBI" id="CHEBI:59789"/>
    </ligand>
</feature>
<dbReference type="InterPro" id="IPR048641">
    <property type="entry name" value="RlmN_N"/>
</dbReference>
<keyword evidence="6 13" id="KW-0808">Transferase</keyword>
<dbReference type="InterPro" id="IPR013785">
    <property type="entry name" value="Aldolase_TIM"/>
</dbReference>
<feature type="binding site" evidence="13">
    <location>
        <position position="193"/>
    </location>
    <ligand>
        <name>S-adenosyl-L-methionine</name>
        <dbReference type="ChEBI" id="CHEBI:59789"/>
    </ligand>
</feature>
<evidence type="ECO:0000256" key="6">
    <source>
        <dbReference type="ARBA" id="ARBA00022679"/>
    </source>
</evidence>
<keyword evidence="7 13" id="KW-0949">S-adenosyl-L-methionine</keyword>
<dbReference type="Proteomes" id="UP001164187">
    <property type="component" value="Chromosome"/>
</dbReference>
<keyword evidence="9 13" id="KW-0479">Metal-binding</keyword>
<dbReference type="PIRSF" id="PIRSF006004">
    <property type="entry name" value="CHP00048"/>
    <property type="match status" value="1"/>
</dbReference>
<dbReference type="InterPro" id="IPR006638">
    <property type="entry name" value="Elp3/MiaA/NifB-like_rSAM"/>
</dbReference>
<keyword evidence="8 13" id="KW-0819">tRNA processing</keyword>
<reference evidence="15" key="1">
    <citation type="submission" date="2022-12" db="EMBL/GenBank/DDBJ databases">
        <title>Peptostreptococcus.</title>
        <authorList>
            <person name="Lee S.H."/>
        </authorList>
    </citation>
    <scope>NUCLEOTIDE SEQUENCE</scope>
    <source>
        <strain evidence="15">CBA3647</strain>
    </source>
</reference>
<dbReference type="InterPro" id="IPR040072">
    <property type="entry name" value="Methyltransferase_A"/>
</dbReference>
<evidence type="ECO:0000256" key="1">
    <source>
        <dbReference type="ARBA" id="ARBA00004496"/>
    </source>
</evidence>
<keyword evidence="5 13" id="KW-0489">Methyltransferase</keyword>
<dbReference type="PANTHER" id="PTHR30544:SF5">
    <property type="entry name" value="RADICAL SAM CORE DOMAIN-CONTAINING PROTEIN"/>
    <property type="match status" value="1"/>
</dbReference>
<dbReference type="InterPro" id="IPR027492">
    <property type="entry name" value="RNA_MTrfase_RlmN"/>
</dbReference>
<dbReference type="EC" id="2.1.1.192" evidence="13"/>
<evidence type="ECO:0000256" key="12">
    <source>
        <dbReference type="ARBA" id="ARBA00023157"/>
    </source>
</evidence>
<comment type="cofactor">
    <cofactor evidence="13">
        <name>[4Fe-4S] cluster</name>
        <dbReference type="ChEBI" id="CHEBI:49883"/>
    </cofactor>
    <text evidence="13">Binds 1 [4Fe-4S] cluster. The cluster is coordinated with 3 cysteines and an exchangeable S-adenosyl-L-methionine.</text>
</comment>
<accession>A0ABY7JLJ1</accession>
<name>A0ABY7JLJ1_9FIRM</name>
<dbReference type="SMART" id="SM00729">
    <property type="entry name" value="Elp3"/>
    <property type="match status" value="1"/>
</dbReference>
<feature type="binding site" evidence="13">
    <location>
        <position position="121"/>
    </location>
    <ligand>
        <name>[4Fe-4S] cluster</name>
        <dbReference type="ChEBI" id="CHEBI:49883"/>
        <note>4Fe-4S-S-AdoMet</note>
    </ligand>
</feature>
<feature type="domain" description="Radical SAM core" evidence="14">
    <location>
        <begin position="100"/>
        <end position="330"/>
    </location>
</feature>
<protein>
    <recommendedName>
        <fullName evidence="13">Probable dual-specificity RNA methyltransferase RlmN</fullName>
        <ecNumber evidence="13">2.1.1.192</ecNumber>
    </recommendedName>
    <alternativeName>
        <fullName evidence="13">23S rRNA (adenine(2503)-C(2))-methyltransferase</fullName>
    </alternativeName>
    <alternativeName>
        <fullName evidence="13">23S rRNA m2A2503 methyltransferase</fullName>
    </alternativeName>
    <alternativeName>
        <fullName evidence="13">Ribosomal RNA large subunit methyltransferase N</fullName>
    </alternativeName>
    <alternativeName>
        <fullName evidence="13">tRNA (adenine(37)-C(2))-methyltransferase</fullName>
    </alternativeName>
    <alternativeName>
        <fullName evidence="13">tRNA m2A37 methyltransferase</fullName>
    </alternativeName>
</protein>
<dbReference type="NCBIfam" id="TIGR00048">
    <property type="entry name" value="rRNA_mod_RlmN"/>
    <property type="match status" value="1"/>
</dbReference>
<evidence type="ECO:0000256" key="4">
    <source>
        <dbReference type="ARBA" id="ARBA00022552"/>
    </source>
</evidence>
<evidence type="ECO:0000256" key="11">
    <source>
        <dbReference type="ARBA" id="ARBA00023014"/>
    </source>
</evidence>
<dbReference type="RefSeq" id="WP_269310891.1">
    <property type="nucleotide sequence ID" value="NZ_CP114052.1"/>
</dbReference>
<evidence type="ECO:0000256" key="2">
    <source>
        <dbReference type="ARBA" id="ARBA00022485"/>
    </source>
</evidence>
<dbReference type="PROSITE" id="PS51918">
    <property type="entry name" value="RADICAL_SAM"/>
    <property type="match status" value="1"/>
</dbReference>
<keyword evidence="16" id="KW-1185">Reference proteome</keyword>
<dbReference type="SFLD" id="SFLDS00029">
    <property type="entry name" value="Radical_SAM"/>
    <property type="match status" value="1"/>
</dbReference>
<feature type="binding site" evidence="13">
    <location>
        <begin position="161"/>
        <end position="162"/>
    </location>
    <ligand>
        <name>S-adenosyl-L-methionine</name>
        <dbReference type="ChEBI" id="CHEBI:59789"/>
    </ligand>
</feature>
<evidence type="ECO:0000313" key="16">
    <source>
        <dbReference type="Proteomes" id="UP001164187"/>
    </source>
</evidence>
<dbReference type="SFLD" id="SFLDG01062">
    <property type="entry name" value="methyltransferase_(Class_A)"/>
    <property type="match status" value="1"/>
</dbReference>
<dbReference type="InterPro" id="IPR004383">
    <property type="entry name" value="rRNA_lsu_MTrfase_RlmN/Cfr"/>
</dbReference>